<dbReference type="PROSITE" id="PS50975">
    <property type="entry name" value="ATP_GRASP"/>
    <property type="match status" value="1"/>
</dbReference>
<dbReference type="STRING" id="304371.MCP_2477"/>
<reference evidence="8 9" key="2">
    <citation type="journal article" date="2008" name="Int. J. Syst. Evol. Microbiol.">
        <title>Methanocella paludicola gen. nov., sp. nov., a methane-producing archaeon, the first isolate of the lineage 'Rice Cluster I', and proposal of the new archaeal order Methanocellales ord. nov.</title>
        <authorList>
            <person name="Sakai S."/>
            <person name="Imachi H."/>
            <person name="Hanada S."/>
            <person name="Ohashi A."/>
            <person name="Harada H."/>
            <person name="Kamagata Y."/>
        </authorList>
    </citation>
    <scope>NUCLEOTIDE SEQUENCE [LARGE SCALE GENOMIC DNA]</scope>
    <source>
        <strain evidence="9">DSM 17711 / JCM 13418 / NBRC 101707 / SANAE</strain>
    </source>
</reference>
<dbReference type="AlphaFoldDB" id="D1Z1H7"/>
<sequence length="427" mass="47939">MSLKSRKILGTPCANGAKLLFLGAGELGKETMIEAQRMGIEVVAVDRYANSPGMQVAHRSYPINMKSERALMAIVARERPDAIIPEIEAINIDTLFKLEKEGYFVAPCAKAVWTAMHRERLREAIASTGARTSKYEYATDLESFRKACDKIGFPCVSKPIQSSSGKGSYLLKSKKDVEKAFKEAEKARGSAAKIIVEEFIDFDVEITELSVKYVNEKGRDESKFVRPLGHYQIEGDYHSSWHPWIEDGDEKMVKKIEKQIYDYSQRIMDNLGGYGLYAHEMFIDLKNGKVYANETACRPHDTGLVTMASMPLGYSQFALHAKAVLGIPIQWHDRVIEPRSSAASHVIISHTEGWYPQYNVTGAYDDDTNVLIFGKPETYAERRMGVVLSCGKTVEQARRKAQASAHKVKIDAGQGWKGQEITEKHYH</sequence>
<dbReference type="GO" id="GO:0005829">
    <property type="term" value="C:cytosol"/>
    <property type="evidence" value="ECO:0007669"/>
    <property type="project" value="TreeGrafter"/>
</dbReference>
<organism evidence="8 9">
    <name type="scientific">Methanocella paludicola (strain DSM 17711 / JCM 13418 / NBRC 101707 / SANAE)</name>
    <dbReference type="NCBI Taxonomy" id="304371"/>
    <lineage>
        <taxon>Archaea</taxon>
        <taxon>Methanobacteriati</taxon>
        <taxon>Methanobacteriota</taxon>
        <taxon>Stenosarchaea group</taxon>
        <taxon>Methanomicrobia</taxon>
        <taxon>Methanocellales</taxon>
        <taxon>Methanocellaceae</taxon>
        <taxon>Methanocella</taxon>
    </lineage>
</organism>
<dbReference type="PATRIC" id="fig|304371.9.peg.2526"/>
<dbReference type="NCBIfam" id="NF006766">
    <property type="entry name" value="PRK09288.1"/>
    <property type="match status" value="1"/>
</dbReference>
<dbReference type="InterPro" id="IPR011761">
    <property type="entry name" value="ATP-grasp"/>
</dbReference>
<dbReference type="PANTHER" id="PTHR43055">
    <property type="entry name" value="FORMATE-DEPENDENT PHOSPHORIBOSYLGLYCINAMIDE FORMYLTRANSFERASE"/>
    <property type="match status" value="1"/>
</dbReference>
<dbReference type="FunCoup" id="D1Z1H7">
    <property type="interactions" value="66"/>
</dbReference>
<dbReference type="InterPro" id="IPR013815">
    <property type="entry name" value="ATP_grasp_subdomain_1"/>
</dbReference>
<evidence type="ECO:0000256" key="2">
    <source>
        <dbReference type="ARBA" id="ARBA00022741"/>
    </source>
</evidence>
<dbReference type="RefSeq" id="WP_012901223.1">
    <property type="nucleotide sequence ID" value="NC_013665.1"/>
</dbReference>
<dbReference type="Gene3D" id="3.30.470.20">
    <property type="entry name" value="ATP-grasp fold, B domain"/>
    <property type="match status" value="1"/>
</dbReference>
<dbReference type="GO" id="GO:0006164">
    <property type="term" value="P:purine nucleotide biosynthetic process"/>
    <property type="evidence" value="ECO:0007669"/>
    <property type="project" value="UniProtKB-KW"/>
</dbReference>
<keyword evidence="3" id="KW-0658">Purine biosynthesis</keyword>
<dbReference type="InterPro" id="IPR048740">
    <property type="entry name" value="PurT_C"/>
</dbReference>
<dbReference type="Pfam" id="PF21244">
    <property type="entry name" value="PurT_C"/>
    <property type="match status" value="1"/>
</dbReference>
<reference evidence="9" key="3">
    <citation type="journal article" date="2011" name="PLoS ONE">
        <title>Genome sequence of a mesophilic hydrogenotrophic methanogen Methanocella paludicola, the first cultivated representative of the order Methanocellales.</title>
        <authorList>
            <person name="Sakai S."/>
            <person name="Takaki Y."/>
            <person name="Shimamura S."/>
            <person name="Sekine M."/>
            <person name="Tajima T."/>
            <person name="Kosugi H."/>
            <person name="Ichikawa N."/>
            <person name="Tasumi E."/>
            <person name="Hiraki A.T."/>
            <person name="Shimizu A."/>
            <person name="Kato Y."/>
            <person name="Nishiko R."/>
            <person name="Mori K."/>
            <person name="Fujita N."/>
            <person name="Imachi H."/>
            <person name="Takai K."/>
        </authorList>
    </citation>
    <scope>NUCLEOTIDE SEQUENCE [LARGE SCALE GENOMIC DNA]</scope>
    <source>
        <strain evidence="9">DSM 17711 / JCM 13418 / NBRC 101707 / SANAE</strain>
    </source>
</reference>
<protein>
    <submittedName>
        <fullName evidence="8">Phosphoribosylglycinamide formyltransferase 2</fullName>
    </submittedName>
</protein>
<evidence type="ECO:0000259" key="7">
    <source>
        <dbReference type="PROSITE" id="PS50975"/>
    </source>
</evidence>
<dbReference type="Pfam" id="PF02222">
    <property type="entry name" value="ATP-grasp"/>
    <property type="match status" value="1"/>
</dbReference>
<name>D1Z1H7_METPS</name>
<dbReference type="Proteomes" id="UP000001882">
    <property type="component" value="Chromosome"/>
</dbReference>
<dbReference type="eggNOG" id="arCOG01598">
    <property type="taxonomic scope" value="Archaea"/>
</dbReference>
<dbReference type="Gene3D" id="3.40.50.20">
    <property type="match status" value="1"/>
</dbReference>
<comment type="pathway">
    <text evidence="5">Purine metabolism.</text>
</comment>
<gene>
    <name evidence="8" type="primary">purT-1</name>
    <name evidence="8" type="ordered locus">MCP_2477</name>
</gene>
<dbReference type="GO" id="GO:0046872">
    <property type="term" value="F:metal ion binding"/>
    <property type="evidence" value="ECO:0007669"/>
    <property type="project" value="InterPro"/>
</dbReference>
<dbReference type="InParanoid" id="D1Z1H7"/>
<evidence type="ECO:0000256" key="6">
    <source>
        <dbReference type="PROSITE-ProRule" id="PRU00409"/>
    </source>
</evidence>
<proteinExistence type="predicted"/>
<dbReference type="Pfam" id="PF22660">
    <property type="entry name" value="RS_preATP-grasp-like"/>
    <property type="match status" value="1"/>
</dbReference>
<reference evidence="8 9" key="1">
    <citation type="journal article" date="2007" name="Appl. Environ. Microbiol.">
        <title>Isolation of key methanogens for global methane emission from rice paddy fields: a novel isolate affiliated with the clone cluster rice cluster I.</title>
        <authorList>
            <person name="Sakai S."/>
            <person name="Imachi H."/>
            <person name="Sekiguchi Y."/>
            <person name="Ohashi A."/>
            <person name="Harada H."/>
            <person name="Kamagata Y."/>
        </authorList>
    </citation>
    <scope>NUCLEOTIDE SEQUENCE [LARGE SCALE GENOMIC DNA]</scope>
    <source>
        <strain evidence="9">DSM 17711 / JCM 13418 / NBRC 101707 / SANAE</strain>
    </source>
</reference>
<dbReference type="GeneID" id="8682237"/>
<dbReference type="InterPro" id="IPR054350">
    <property type="entry name" value="PurT/PurK_preATP-grasp"/>
</dbReference>
<keyword evidence="1" id="KW-0436">Ligase</keyword>
<dbReference type="KEGG" id="mpd:MCP_2477"/>
<evidence type="ECO:0000313" key="9">
    <source>
        <dbReference type="Proteomes" id="UP000001882"/>
    </source>
</evidence>
<evidence type="ECO:0000256" key="1">
    <source>
        <dbReference type="ARBA" id="ARBA00022598"/>
    </source>
</evidence>
<dbReference type="SUPFAM" id="SSF56059">
    <property type="entry name" value="Glutathione synthetase ATP-binding domain-like"/>
    <property type="match status" value="1"/>
</dbReference>
<feature type="domain" description="ATP-grasp" evidence="7">
    <location>
        <begin position="122"/>
        <end position="325"/>
    </location>
</feature>
<dbReference type="PANTHER" id="PTHR43055:SF1">
    <property type="entry name" value="FORMATE-DEPENDENT PHOSPHORIBOSYLGLYCINAMIDE FORMYLTRANSFERASE"/>
    <property type="match status" value="1"/>
</dbReference>
<dbReference type="GO" id="GO:0016874">
    <property type="term" value="F:ligase activity"/>
    <property type="evidence" value="ECO:0007669"/>
    <property type="project" value="UniProtKB-KW"/>
</dbReference>
<evidence type="ECO:0000256" key="5">
    <source>
        <dbReference type="ARBA" id="ARBA00025704"/>
    </source>
</evidence>
<keyword evidence="4 6" id="KW-0067">ATP-binding</keyword>
<keyword evidence="2 6" id="KW-0547">Nucleotide-binding</keyword>
<dbReference type="InterPro" id="IPR016185">
    <property type="entry name" value="PreATP-grasp_dom_sf"/>
</dbReference>
<dbReference type="GO" id="GO:0005524">
    <property type="term" value="F:ATP binding"/>
    <property type="evidence" value="ECO:0007669"/>
    <property type="project" value="UniProtKB-UniRule"/>
</dbReference>
<evidence type="ECO:0000256" key="3">
    <source>
        <dbReference type="ARBA" id="ARBA00022755"/>
    </source>
</evidence>
<dbReference type="InterPro" id="IPR003135">
    <property type="entry name" value="ATP-grasp_carboxylate-amine"/>
</dbReference>
<dbReference type="EMBL" id="AP011532">
    <property type="protein sequence ID" value="BAI62549.1"/>
    <property type="molecule type" value="Genomic_DNA"/>
</dbReference>
<dbReference type="SUPFAM" id="SSF52440">
    <property type="entry name" value="PreATP-grasp domain"/>
    <property type="match status" value="1"/>
</dbReference>
<evidence type="ECO:0000256" key="4">
    <source>
        <dbReference type="ARBA" id="ARBA00022840"/>
    </source>
</evidence>
<accession>D1Z1H7</accession>
<dbReference type="Gene3D" id="3.30.1490.20">
    <property type="entry name" value="ATP-grasp fold, A domain"/>
    <property type="match status" value="1"/>
</dbReference>
<evidence type="ECO:0000313" key="8">
    <source>
        <dbReference type="EMBL" id="BAI62549.1"/>
    </source>
</evidence>
<dbReference type="OrthoDB" id="9299at2157"/>
<keyword evidence="9" id="KW-1185">Reference proteome</keyword>
<dbReference type="GO" id="GO:0016740">
    <property type="term" value="F:transferase activity"/>
    <property type="evidence" value="ECO:0007669"/>
    <property type="project" value="UniProtKB-KW"/>
</dbReference>